<protein>
    <recommendedName>
        <fullName evidence="3 12">Pyruvate kinase</fullName>
        <ecNumber evidence="3 12">2.7.1.40</ecNumber>
    </recommendedName>
</protein>
<dbReference type="GO" id="GO:0005524">
    <property type="term" value="F:ATP binding"/>
    <property type="evidence" value="ECO:0007669"/>
    <property type="project" value="UniProtKB-KW"/>
</dbReference>
<reference evidence="15" key="1">
    <citation type="journal article" date="2020" name="Microorganisms">
        <title>Complete Genome of a Member of a New Bacterial Lineage in the Microgenomates Group Reveals an Unusual Nucleotide Composition Disparity Between Two Strands of DNA and Limited Metabolic Potential.</title>
        <authorList>
            <person name="Kadnikov V.V."/>
            <person name="Mardanov A.V."/>
            <person name="Beletsky A.V."/>
            <person name="Karnachuk O.V."/>
            <person name="Ravin N.V."/>
        </authorList>
    </citation>
    <scope>NUCLEOTIDE SEQUENCE [LARGE SCALE GENOMIC DNA]</scope>
</reference>
<evidence type="ECO:0000256" key="11">
    <source>
        <dbReference type="ARBA" id="ARBA00023317"/>
    </source>
</evidence>
<dbReference type="GO" id="GO:0000287">
    <property type="term" value="F:magnesium ion binding"/>
    <property type="evidence" value="ECO:0007669"/>
    <property type="project" value="InterPro"/>
</dbReference>
<sequence>MEEIETKIIATIGPASVGLVKELVEAGIDYVRINTAYGDEGQYEMVLDSLEEVGGGVEVIWDIKELGALEYARAKGIGVVAVSFAEREEQIVEVRERMKKVRVIAKIESRLGVENFEKILAVSDGIMVARGDLGRAVPVERVPPLQKEFTRKTLEAGKFLITATEMLLSMVEKSEPTRAEVSDVANAIFEHSSAVMLSEETAIGKYPVESVRMMRRIIVEAEKWNRENSLS</sequence>
<keyword evidence="7 12" id="KW-0418">Kinase</keyword>
<dbReference type="GO" id="GO:0016301">
    <property type="term" value="F:kinase activity"/>
    <property type="evidence" value="ECO:0007669"/>
    <property type="project" value="UniProtKB-KW"/>
</dbReference>
<evidence type="ECO:0000256" key="10">
    <source>
        <dbReference type="ARBA" id="ARBA00023152"/>
    </source>
</evidence>
<dbReference type="InterPro" id="IPR040442">
    <property type="entry name" value="Pyrv_kinase-like_dom_sf"/>
</dbReference>
<keyword evidence="4 12" id="KW-0808">Transferase</keyword>
<evidence type="ECO:0000259" key="13">
    <source>
        <dbReference type="Pfam" id="PF00224"/>
    </source>
</evidence>
<dbReference type="PANTHER" id="PTHR11817">
    <property type="entry name" value="PYRUVATE KINASE"/>
    <property type="match status" value="1"/>
</dbReference>
<evidence type="ECO:0000256" key="8">
    <source>
        <dbReference type="ARBA" id="ARBA00022840"/>
    </source>
</evidence>
<keyword evidence="11 14" id="KW-0670">Pyruvate</keyword>
<evidence type="ECO:0000256" key="4">
    <source>
        <dbReference type="ARBA" id="ARBA00022679"/>
    </source>
</evidence>
<dbReference type="Pfam" id="PF00224">
    <property type="entry name" value="PK"/>
    <property type="match status" value="1"/>
</dbReference>
<keyword evidence="10 12" id="KW-0324">Glycolysis</keyword>
<dbReference type="InterPro" id="IPR001697">
    <property type="entry name" value="Pyr_Knase"/>
</dbReference>
<dbReference type="Proteomes" id="UP000463983">
    <property type="component" value="Chromosome"/>
</dbReference>
<keyword evidence="15" id="KW-1185">Reference proteome</keyword>
<evidence type="ECO:0000256" key="6">
    <source>
        <dbReference type="ARBA" id="ARBA00022741"/>
    </source>
</evidence>
<dbReference type="AlphaFoldDB" id="A0A857ND00"/>
<dbReference type="InterPro" id="IPR015793">
    <property type="entry name" value="Pyrv_Knase_brl"/>
</dbReference>
<dbReference type="SUPFAM" id="SSF51621">
    <property type="entry name" value="Phosphoenolpyruvate/pyruvate domain"/>
    <property type="match status" value="1"/>
</dbReference>
<comment type="catalytic activity">
    <reaction evidence="12">
        <text>pyruvate + ATP = phosphoenolpyruvate + ADP + H(+)</text>
        <dbReference type="Rhea" id="RHEA:18157"/>
        <dbReference type="ChEBI" id="CHEBI:15361"/>
        <dbReference type="ChEBI" id="CHEBI:15378"/>
        <dbReference type="ChEBI" id="CHEBI:30616"/>
        <dbReference type="ChEBI" id="CHEBI:58702"/>
        <dbReference type="ChEBI" id="CHEBI:456216"/>
        <dbReference type="EC" id="2.7.1.40"/>
    </reaction>
</comment>
<keyword evidence="8" id="KW-0067">ATP-binding</keyword>
<evidence type="ECO:0000256" key="5">
    <source>
        <dbReference type="ARBA" id="ARBA00022723"/>
    </source>
</evidence>
<accession>A0A857ND00</accession>
<evidence type="ECO:0000256" key="3">
    <source>
        <dbReference type="ARBA" id="ARBA00012142"/>
    </source>
</evidence>
<dbReference type="Gene3D" id="3.20.20.60">
    <property type="entry name" value="Phosphoenolpyruvate-binding domains"/>
    <property type="match status" value="1"/>
</dbReference>
<keyword evidence="5" id="KW-0479">Metal-binding</keyword>
<comment type="pathway">
    <text evidence="1 12">Carbohydrate degradation; glycolysis; pyruvate from D-glyceraldehyde 3-phosphate: step 5/5.</text>
</comment>
<dbReference type="EMBL" id="CP047901">
    <property type="protein sequence ID" value="QHO63351.1"/>
    <property type="molecule type" value="Genomic_DNA"/>
</dbReference>
<comment type="similarity">
    <text evidence="2 12">Belongs to the pyruvate kinase family.</text>
</comment>
<dbReference type="RefSeq" id="WP_161931737.1">
    <property type="nucleotide sequence ID" value="NZ_CP047901.1"/>
</dbReference>
<evidence type="ECO:0000256" key="9">
    <source>
        <dbReference type="ARBA" id="ARBA00022842"/>
    </source>
</evidence>
<dbReference type="PRINTS" id="PR01050">
    <property type="entry name" value="PYRUVTKNASE"/>
</dbReference>
<evidence type="ECO:0000256" key="2">
    <source>
        <dbReference type="ARBA" id="ARBA00008663"/>
    </source>
</evidence>
<feature type="domain" description="Pyruvate kinase barrel" evidence="13">
    <location>
        <begin position="68"/>
        <end position="211"/>
    </location>
</feature>
<dbReference type="EC" id="2.7.1.40" evidence="3 12"/>
<dbReference type="GO" id="GO:0030955">
    <property type="term" value="F:potassium ion binding"/>
    <property type="evidence" value="ECO:0007669"/>
    <property type="project" value="InterPro"/>
</dbReference>
<organism evidence="14 15">
    <name type="scientific">Candidatus Chazhemtobacterium aquaticus</name>
    <dbReference type="NCBI Taxonomy" id="2715735"/>
    <lineage>
        <taxon>Bacteria</taxon>
        <taxon>Candidatus Chazhemtobacteraceae</taxon>
        <taxon>Candidatus Chazhemtobacterium</taxon>
    </lineage>
</organism>
<evidence type="ECO:0000313" key="15">
    <source>
        <dbReference type="Proteomes" id="UP000463983"/>
    </source>
</evidence>
<proteinExistence type="inferred from homology"/>
<dbReference type="UniPathway" id="UPA00109">
    <property type="reaction ID" value="UER00188"/>
</dbReference>
<evidence type="ECO:0000313" key="14">
    <source>
        <dbReference type="EMBL" id="QHO63351.1"/>
    </source>
</evidence>
<dbReference type="GO" id="GO:0004743">
    <property type="term" value="F:pyruvate kinase activity"/>
    <property type="evidence" value="ECO:0007669"/>
    <property type="project" value="UniProtKB-EC"/>
</dbReference>
<evidence type="ECO:0000256" key="1">
    <source>
        <dbReference type="ARBA" id="ARBA00004997"/>
    </source>
</evidence>
<evidence type="ECO:0000256" key="12">
    <source>
        <dbReference type="RuleBase" id="RU000504"/>
    </source>
</evidence>
<keyword evidence="9 12" id="KW-0460">Magnesium</keyword>
<name>A0A857ND00_9BACT</name>
<evidence type="ECO:0000256" key="7">
    <source>
        <dbReference type="ARBA" id="ARBA00022777"/>
    </source>
</evidence>
<dbReference type="InterPro" id="IPR015813">
    <property type="entry name" value="Pyrv/PenolPyrv_kinase-like_dom"/>
</dbReference>
<dbReference type="KEGG" id="caqa:MICH65_0370"/>
<keyword evidence="6" id="KW-0547">Nucleotide-binding</keyword>
<gene>
    <name evidence="14" type="ORF">MICH65_0370</name>
</gene>